<dbReference type="Proteomes" id="UP001499967">
    <property type="component" value="Unassembled WGS sequence"/>
</dbReference>
<dbReference type="InterPro" id="IPR010773">
    <property type="entry name" value="Mycophage_PG1_Gp7"/>
</dbReference>
<evidence type="ECO:0008006" key="3">
    <source>
        <dbReference type="Google" id="ProtNLM"/>
    </source>
</evidence>
<proteinExistence type="predicted"/>
<dbReference type="Pfam" id="PF07098">
    <property type="entry name" value="DUF1360"/>
    <property type="match status" value="1"/>
</dbReference>
<reference evidence="2" key="1">
    <citation type="journal article" date="2019" name="Int. J. Syst. Evol. Microbiol.">
        <title>The Global Catalogue of Microorganisms (GCM) 10K type strain sequencing project: providing services to taxonomists for standard genome sequencing and annotation.</title>
        <authorList>
            <consortium name="The Broad Institute Genomics Platform"/>
            <consortium name="The Broad Institute Genome Sequencing Center for Infectious Disease"/>
            <person name="Wu L."/>
            <person name="Ma J."/>
        </authorList>
    </citation>
    <scope>NUCLEOTIDE SEQUENCE [LARGE SCALE GENOMIC DNA]</scope>
    <source>
        <strain evidence="2">JCM 11117</strain>
    </source>
</reference>
<keyword evidence="2" id="KW-1185">Reference proteome</keyword>
<organism evidence="1 2">
    <name type="scientific">Pseudonocardia zijingensis</name>
    <dbReference type="NCBI Taxonomy" id="153376"/>
    <lineage>
        <taxon>Bacteria</taxon>
        <taxon>Bacillati</taxon>
        <taxon>Actinomycetota</taxon>
        <taxon>Actinomycetes</taxon>
        <taxon>Pseudonocardiales</taxon>
        <taxon>Pseudonocardiaceae</taxon>
        <taxon>Pseudonocardia</taxon>
    </lineage>
</organism>
<dbReference type="EMBL" id="BAAAHP010000187">
    <property type="protein sequence ID" value="GAA0897786.1"/>
    <property type="molecule type" value="Genomic_DNA"/>
</dbReference>
<comment type="caution">
    <text evidence="1">The sequence shown here is derived from an EMBL/GenBank/DDBJ whole genome shotgun (WGS) entry which is preliminary data.</text>
</comment>
<sequence>MRPERPSSAVEATVDALAVHRLTRLVQDDEVWPMPELREAYLRRVGESRWADLASCPWCLSVWIAGGVVAARLLFPRAWPWVARVLAGSAVAGHLAQLSG</sequence>
<protein>
    <recommendedName>
        <fullName evidence="3">DUF1360 domain-containing protein</fullName>
    </recommendedName>
</protein>
<dbReference type="RefSeq" id="WP_343944933.1">
    <property type="nucleotide sequence ID" value="NZ_BAAAHP010000187.1"/>
</dbReference>
<evidence type="ECO:0000313" key="2">
    <source>
        <dbReference type="Proteomes" id="UP001499967"/>
    </source>
</evidence>
<accession>A0ABP3YQM8</accession>
<evidence type="ECO:0000313" key="1">
    <source>
        <dbReference type="EMBL" id="GAA0897786.1"/>
    </source>
</evidence>
<name>A0ABP3YQM8_9PSEU</name>
<gene>
    <name evidence="1" type="ORF">GCM10009559_59010</name>
</gene>